<name>A0ABQ8HTQ2_9ROSI</name>
<comment type="caution">
    <text evidence="2">The sequence shown here is derived from an EMBL/GenBank/DDBJ whole genome shotgun (WGS) entry which is preliminary data.</text>
</comment>
<keyword evidence="3" id="KW-1185">Reference proteome</keyword>
<dbReference type="EMBL" id="JAFEMO010000007">
    <property type="protein sequence ID" value="KAH7567676.1"/>
    <property type="molecule type" value="Genomic_DNA"/>
</dbReference>
<gene>
    <name evidence="2" type="ORF">JRO89_XS07G0118200</name>
</gene>
<organism evidence="2 3">
    <name type="scientific">Xanthoceras sorbifolium</name>
    <dbReference type="NCBI Taxonomy" id="99658"/>
    <lineage>
        <taxon>Eukaryota</taxon>
        <taxon>Viridiplantae</taxon>
        <taxon>Streptophyta</taxon>
        <taxon>Embryophyta</taxon>
        <taxon>Tracheophyta</taxon>
        <taxon>Spermatophyta</taxon>
        <taxon>Magnoliopsida</taxon>
        <taxon>eudicotyledons</taxon>
        <taxon>Gunneridae</taxon>
        <taxon>Pentapetalae</taxon>
        <taxon>rosids</taxon>
        <taxon>malvids</taxon>
        <taxon>Sapindales</taxon>
        <taxon>Sapindaceae</taxon>
        <taxon>Xanthoceroideae</taxon>
        <taxon>Xanthoceras</taxon>
    </lineage>
</organism>
<accession>A0ABQ8HTQ2</accession>
<sequence>MEVQRMRQLMLLWFRVQSTRVALVGGNHTAARMAVQIVEAFKSKRQTKCYTPLIGGGYLGSSFGGSLIDVTVNDGTTDHHDPINFEHLPLLFRDLKNEGILKHGDKALFIITNGDEDAIYDSQILSDNQMDLVAANDLDRQNAMSKDSFDFIFTHNYLANADFIERTLKPGGVAVIQASENPSSAFDKPSNYKIVYLRQFDVTVLAMRKTNNAEPNYSATHRRLLTSKEAKKAALKKLEDVLLEPPRAASRRSSKYLKRTKYLPDLMGDSLESYPRRVFIDVGLPNKEGTGWFAKNYPTRNRDFEIYKIETVTEESSGKEVPQVAEIGMSNWLRNNVKDEEYVVMKAEAEVVAEMMKSTAIRLVDELFLECKPKGNGRRMVYWECLALYGRLRDEGVAVHQWWG</sequence>
<evidence type="ECO:0000313" key="2">
    <source>
        <dbReference type="EMBL" id="KAH7567676.1"/>
    </source>
</evidence>
<dbReference type="PANTHER" id="PTHR33597">
    <property type="entry name" value="OS02G0760400 PROTEIN"/>
    <property type="match status" value="1"/>
</dbReference>
<dbReference type="Pfam" id="PF25276">
    <property type="entry name" value="DUF7870"/>
    <property type="match status" value="1"/>
</dbReference>
<dbReference type="Proteomes" id="UP000827721">
    <property type="component" value="Unassembled WGS sequence"/>
</dbReference>
<proteinExistence type="predicted"/>
<evidence type="ECO:0000259" key="1">
    <source>
        <dbReference type="Pfam" id="PF25276"/>
    </source>
</evidence>
<protein>
    <recommendedName>
        <fullName evidence="1">DUF7870 domain-containing protein</fullName>
    </recommendedName>
</protein>
<evidence type="ECO:0000313" key="3">
    <source>
        <dbReference type="Proteomes" id="UP000827721"/>
    </source>
</evidence>
<feature type="domain" description="DUF7870" evidence="1">
    <location>
        <begin position="235"/>
        <end position="403"/>
    </location>
</feature>
<dbReference type="InterPro" id="IPR057192">
    <property type="entry name" value="DUF7870"/>
</dbReference>
<dbReference type="PANTHER" id="PTHR33597:SF11">
    <property type="entry name" value="OS07G0620600 PROTEIN"/>
    <property type="match status" value="1"/>
</dbReference>
<reference evidence="2 3" key="1">
    <citation type="submission" date="2021-02" db="EMBL/GenBank/DDBJ databases">
        <title>Plant Genome Project.</title>
        <authorList>
            <person name="Zhang R.-G."/>
        </authorList>
    </citation>
    <scope>NUCLEOTIDE SEQUENCE [LARGE SCALE GENOMIC DNA]</scope>
    <source>
        <tissue evidence="2">Leaves</tissue>
    </source>
</reference>